<name>A0A1H6N196_9PSED</name>
<reference evidence="1 2" key="1">
    <citation type="submission" date="2016-10" db="EMBL/GenBank/DDBJ databases">
        <authorList>
            <person name="de Groot N.N."/>
        </authorList>
    </citation>
    <scope>NUCLEOTIDE SEQUENCE [LARGE SCALE GENOMIC DNA]</scope>
    <source>
        <strain evidence="1 2">LMG 2158</strain>
    </source>
</reference>
<dbReference type="EMBL" id="LT629972">
    <property type="protein sequence ID" value="SEI05074.1"/>
    <property type="molecule type" value="Genomic_DNA"/>
</dbReference>
<organism evidence="1 2">
    <name type="scientific">Pseudomonas asplenii</name>
    <dbReference type="NCBI Taxonomy" id="53407"/>
    <lineage>
        <taxon>Bacteria</taxon>
        <taxon>Pseudomonadati</taxon>
        <taxon>Pseudomonadota</taxon>
        <taxon>Gammaproteobacteria</taxon>
        <taxon>Pseudomonadales</taxon>
        <taxon>Pseudomonadaceae</taxon>
        <taxon>Pseudomonas</taxon>
    </lineage>
</organism>
<protein>
    <submittedName>
        <fullName evidence="1">Uncharacterized protein</fullName>
    </submittedName>
</protein>
<sequence length="59" mass="6702">MVAAILETRSHSWWEPACWRSAAGDQPQHLHSLSDRYRQQAGSHRIIPVALTKLETGLH</sequence>
<dbReference type="AlphaFoldDB" id="A0A1H6N196"/>
<dbReference type="Proteomes" id="UP000182272">
    <property type="component" value="Chromosome I"/>
</dbReference>
<evidence type="ECO:0000313" key="2">
    <source>
        <dbReference type="Proteomes" id="UP000182272"/>
    </source>
</evidence>
<gene>
    <name evidence="1" type="ORF">SAMN05216581_1571</name>
</gene>
<evidence type="ECO:0000313" key="1">
    <source>
        <dbReference type="EMBL" id="SEI05074.1"/>
    </source>
</evidence>
<proteinExistence type="predicted"/>
<accession>A0A1H6N196</accession>